<evidence type="ECO:0000256" key="2">
    <source>
        <dbReference type="SAM" id="MobiDB-lite"/>
    </source>
</evidence>
<organism evidence="4 5">
    <name type="scientific">Cytospora chrysosperma</name>
    <name type="common">Cytospora canker fungus</name>
    <name type="synonym">Sphaeria chrysosperma</name>
    <dbReference type="NCBI Taxonomy" id="252740"/>
    <lineage>
        <taxon>Eukaryota</taxon>
        <taxon>Fungi</taxon>
        <taxon>Dikarya</taxon>
        <taxon>Ascomycota</taxon>
        <taxon>Pezizomycotina</taxon>
        <taxon>Sordariomycetes</taxon>
        <taxon>Sordariomycetidae</taxon>
        <taxon>Diaporthales</taxon>
        <taxon>Cytosporaceae</taxon>
        <taxon>Cytospora</taxon>
    </lineage>
</organism>
<evidence type="ECO:0000313" key="4">
    <source>
        <dbReference type="EMBL" id="ROV97965.1"/>
    </source>
</evidence>
<dbReference type="InterPro" id="IPR029240">
    <property type="entry name" value="MMS19_N"/>
</dbReference>
<comment type="similarity">
    <text evidence="1">Belongs to the MET18/MMS19 family.</text>
</comment>
<dbReference type="GO" id="GO:0005634">
    <property type="term" value="C:nucleus"/>
    <property type="evidence" value="ECO:0007669"/>
    <property type="project" value="UniProtKB-SubCell"/>
</dbReference>
<dbReference type="InterPro" id="IPR016024">
    <property type="entry name" value="ARM-type_fold"/>
</dbReference>
<dbReference type="EMBL" id="LJZO01000015">
    <property type="protein sequence ID" value="ROV97965.1"/>
    <property type="molecule type" value="Genomic_DNA"/>
</dbReference>
<reference evidence="4 5" key="1">
    <citation type="submission" date="2015-09" db="EMBL/GenBank/DDBJ databases">
        <title>Host preference determinants of Valsa canker pathogens revealed by comparative genomics.</title>
        <authorList>
            <person name="Yin Z."/>
            <person name="Huang L."/>
        </authorList>
    </citation>
    <scope>NUCLEOTIDE SEQUENCE [LARGE SCALE GENOMIC DNA]</scope>
    <source>
        <strain evidence="4 5">YSFL</strain>
    </source>
</reference>
<keyword evidence="1" id="KW-0227">DNA damage</keyword>
<dbReference type="InterPro" id="IPR039920">
    <property type="entry name" value="MMS19"/>
</dbReference>
<name>A0A423W3S6_CYTCH</name>
<feature type="region of interest" description="Disordered" evidence="2">
    <location>
        <begin position="1129"/>
        <end position="1166"/>
    </location>
</feature>
<sequence>MSTYLEELAVRFVERDGLSTEEHEKIAANAADFVLHPEQHGSPAEPTVLILVKSIHRWVFSGDDDDPSDFAEKNREKHARGLKFLAMTLNALPKDFLQSIQIKMLASFFCSIYQQQDPAGLATATEAVLVLLSMANFPPSSADDVITNIGKMAPENFSKQLTKTRLQIFQVIKTLLLNPKSARVLQKRYEGGEFLLPILILAKRERDPSNLLDWFRMLDTLLQGNRISPEVAAAAFESFSPFFPISIRRSTATGPDVTEDELKEALRSCFAANGLLAQHTFPFLLEKLDDGGSLTASAKLDILRTIKACVISYEPIGTCLVPYVTKIWSSLKYEVRNGEVPEAVKETLSVFEYLPQRLAGQSSTPDAALTDFLSQAWKDSAEDLENPTYTEQAGSILISVAGGGVLPFCHICPRLLEAARRNIAQPKSETHTKYLLILLNNLLRTRLHLVSKLETETSPEAQGLPGTEFDIPVTIVHDIYLKLFRENTVERPTKEQAEIAKEALKGLALVVQQRKIVEGWKTVDAYDQDTFKEICTALAYRATNCFNVPPTTTQELQDIDKATVEALKSTVKFFPEGYGKILAGVLGEVKKRDWEKTPAQRSFNDLHALCQRVAFIGCTDVPVCSTPIINFAAFTGTMLHILSYLLDERTNLKACAIVADALATGMAYFSRTCAENNLKKFDGTVAPWDTLTVEREVQHGLPGFPHLARDTVDKFDPVQLVQSAKPTKHDVFTSFLLLGVYTVSEFYQHAIVTGSDGDAGLSWSLRIRGRPNIELDVQELDRHIQAYLEEVGLVATTVLRELSPSAQKDLNLDAQMIWYFQALGMDSLLEEQRISRLDKEIFALTDGIARGVRPEIVSRMSDVKLRALLIDGFNSPKESGQRGSTPGPQIQAVQDHVAFLLANKYDTRARAVPEDENRVANHDAWIGVLGHIEKALNNETGADLDDFPRFTAILAGAFARRDKYIKSGLTIAVCHAAAKSSQSIAPQVARILSRLFATSKALDPANHTIQKPLYLQWTYHQCVHPILQLAYPLSQQQTTPGPSRDSTIYAIYALHAVKHLSFDHYAPDAASIVRIVLAAMQKAADNYDIEAACTVALQILHREPALFRTHVSSVVAAAKRVYKKAVLDPSSSVSSGAGHPAAEEGDWPASPAALGGSGSGSGRRFSYEGDREKIRKMSFRILQMLPVQLDETVVRPHADEVRVHLSWALGDRVREVRRVAEVAQGAWAKVST</sequence>
<accession>A0A423W3S6</accession>
<keyword evidence="1" id="KW-0234">DNA repair</keyword>
<feature type="domain" description="MMS19 N-terminal" evidence="3">
    <location>
        <begin position="72"/>
        <end position="335"/>
    </location>
</feature>
<dbReference type="SUPFAM" id="SSF48371">
    <property type="entry name" value="ARM repeat"/>
    <property type="match status" value="1"/>
</dbReference>
<evidence type="ECO:0000256" key="1">
    <source>
        <dbReference type="RuleBase" id="RU367072"/>
    </source>
</evidence>
<dbReference type="GO" id="GO:0016226">
    <property type="term" value="P:iron-sulfur cluster assembly"/>
    <property type="evidence" value="ECO:0007669"/>
    <property type="project" value="UniProtKB-UniRule"/>
</dbReference>
<gene>
    <name evidence="4" type="ORF">VSDG_04870</name>
</gene>
<dbReference type="Pfam" id="PF14500">
    <property type="entry name" value="MMS19_N"/>
    <property type="match status" value="1"/>
</dbReference>
<keyword evidence="5" id="KW-1185">Reference proteome</keyword>
<dbReference type="GO" id="GO:0006281">
    <property type="term" value="P:DNA repair"/>
    <property type="evidence" value="ECO:0007669"/>
    <property type="project" value="UniProtKB-UniRule"/>
</dbReference>
<keyword evidence="1" id="KW-0539">Nucleus</keyword>
<dbReference type="STRING" id="252740.A0A423W3S6"/>
<dbReference type="GO" id="GO:0051604">
    <property type="term" value="P:protein maturation"/>
    <property type="evidence" value="ECO:0007669"/>
    <property type="project" value="UniProtKB-UniRule"/>
</dbReference>
<comment type="function">
    <text evidence="1">Key component of the cytosolic iron-sulfur protein assembly (CIA) complex, a multiprotein complex that mediates the incorporation of iron-sulfur cluster into apoproteins specifically involved in DNA metabolism and genomic integrity. In the CIA complex, MMS19 acts as an adapter between early-acting CIA components and a subset of cellular target iron-sulfur proteins.</text>
</comment>
<dbReference type="AlphaFoldDB" id="A0A423W3S6"/>
<dbReference type="PANTHER" id="PTHR12891">
    <property type="entry name" value="DNA REPAIR/TRANSCRIPTION PROTEIN MET18/MMS19"/>
    <property type="match status" value="1"/>
</dbReference>
<evidence type="ECO:0000259" key="3">
    <source>
        <dbReference type="Pfam" id="PF14500"/>
    </source>
</evidence>
<comment type="caution">
    <text evidence="4">The sequence shown here is derived from an EMBL/GenBank/DDBJ whole genome shotgun (WGS) entry which is preliminary data.</text>
</comment>
<dbReference type="PANTHER" id="PTHR12891:SF0">
    <property type="entry name" value="MMS19 NUCLEOTIDE EXCISION REPAIR PROTEIN HOMOLOG"/>
    <property type="match status" value="1"/>
</dbReference>
<dbReference type="Proteomes" id="UP000284375">
    <property type="component" value="Unassembled WGS sequence"/>
</dbReference>
<proteinExistence type="inferred from homology"/>
<protein>
    <recommendedName>
        <fullName evidence="1">MMS19 nucleotide excision repair protein</fullName>
    </recommendedName>
</protein>
<comment type="subcellular location">
    <subcellularLocation>
        <location evidence="1">Nucleus</location>
    </subcellularLocation>
</comment>
<dbReference type="OrthoDB" id="342900at2759"/>
<evidence type="ECO:0000313" key="5">
    <source>
        <dbReference type="Proteomes" id="UP000284375"/>
    </source>
</evidence>
<dbReference type="GO" id="GO:0097361">
    <property type="term" value="C:cytosolic [4Fe-4S] assembly targeting complex"/>
    <property type="evidence" value="ECO:0007669"/>
    <property type="project" value="UniProtKB-UniRule"/>
</dbReference>